<name>F8PBU1_SERL9</name>
<dbReference type="Proteomes" id="UP000008064">
    <property type="component" value="Unassembled WGS sequence"/>
</dbReference>
<organism>
    <name type="scientific">Serpula lacrymans var. lacrymans (strain S7.9)</name>
    <name type="common">Dry rot fungus</name>
    <dbReference type="NCBI Taxonomy" id="578457"/>
    <lineage>
        <taxon>Eukaryota</taxon>
        <taxon>Fungi</taxon>
        <taxon>Dikarya</taxon>
        <taxon>Basidiomycota</taxon>
        <taxon>Agaricomycotina</taxon>
        <taxon>Agaricomycetes</taxon>
        <taxon>Agaricomycetidae</taxon>
        <taxon>Boletales</taxon>
        <taxon>Coniophorineae</taxon>
        <taxon>Serpulaceae</taxon>
        <taxon>Serpula</taxon>
    </lineage>
</organism>
<dbReference type="RefSeq" id="XP_007323861.1">
    <property type="nucleotide sequence ID" value="XM_007323799.1"/>
</dbReference>
<reference evidence="1" key="1">
    <citation type="submission" date="2011-04" db="EMBL/GenBank/DDBJ databases">
        <title>Evolution of plant cell wall degrading machinery underlies the functional diversity of forest fungi.</title>
        <authorList>
            <consortium name="US DOE Joint Genome Institute (JGI-PGF)"/>
            <person name="Eastwood D.C."/>
            <person name="Floudas D."/>
            <person name="Binder M."/>
            <person name="Majcherczyk A."/>
            <person name="Schneider P."/>
            <person name="Aerts A."/>
            <person name="Asiegbu F.O."/>
            <person name="Baker S.E."/>
            <person name="Barry K."/>
            <person name="Bendiksby M."/>
            <person name="Blumentritt M."/>
            <person name="Coutinho P.M."/>
            <person name="Cullen D."/>
            <person name="Cullen D."/>
            <person name="Gathman A."/>
            <person name="Goodell B."/>
            <person name="Henrissat B."/>
            <person name="Ihrmark K."/>
            <person name="Kauserud H."/>
            <person name="Kohler A."/>
            <person name="LaButti K."/>
            <person name="Lapidus A."/>
            <person name="Lavin J.L."/>
            <person name="Lee Y.-H."/>
            <person name="Lindquist E."/>
            <person name="Lilly W."/>
            <person name="Lucas S."/>
            <person name="Morin E."/>
            <person name="Murat C."/>
            <person name="Oguiza J.A."/>
            <person name="Park J."/>
            <person name="Pisabarro A.G."/>
            <person name="Riley R."/>
            <person name="Rosling A."/>
            <person name="Salamov A."/>
            <person name="Schmidt O."/>
            <person name="Schmutz J."/>
            <person name="Skrede I."/>
            <person name="Stenlid J."/>
            <person name="Wiebenga A."/>
            <person name="Xie X."/>
            <person name="Kues U."/>
            <person name="Hibbett D.S."/>
            <person name="Hoffmeister D."/>
            <person name="Hogberg N."/>
            <person name="Martin F."/>
            <person name="Grigoriev I.V."/>
            <person name="Watkinson S.C."/>
        </authorList>
    </citation>
    <scope>NUCLEOTIDE SEQUENCE</scope>
    <source>
        <strain evidence="1">S7.9</strain>
    </source>
</reference>
<feature type="non-terminal residue" evidence="1">
    <location>
        <position position="58"/>
    </location>
</feature>
<dbReference type="OrthoDB" id="2686988at2759"/>
<proteinExistence type="predicted"/>
<evidence type="ECO:0000313" key="1">
    <source>
        <dbReference type="EMBL" id="EGO19728.1"/>
    </source>
</evidence>
<protein>
    <submittedName>
        <fullName evidence="1">Uncharacterized protein</fullName>
    </submittedName>
</protein>
<dbReference type="KEGG" id="sla:SERLADRAFT_402427"/>
<gene>
    <name evidence="1" type="ORF">SERLADRAFT_402427</name>
</gene>
<sequence length="58" mass="6593">MLLEYLVPDDEDSMDDDDEEDHAVLSASESIVSYSQLLYNKTPYHTSVLSGQGWIQEL</sequence>
<dbReference type="HOGENOM" id="CLU_2984761_0_0_1"/>
<dbReference type="EMBL" id="GL945443">
    <property type="protein sequence ID" value="EGO19728.1"/>
    <property type="molecule type" value="Genomic_DNA"/>
</dbReference>
<accession>F8PBU1</accession>
<dbReference type="GeneID" id="18812166"/>
<dbReference type="AlphaFoldDB" id="F8PBU1"/>